<dbReference type="AlphaFoldDB" id="A0A392VG04"/>
<evidence type="ECO:0000313" key="2">
    <source>
        <dbReference type="Proteomes" id="UP000265520"/>
    </source>
</evidence>
<comment type="caution">
    <text evidence="1">The sequence shown here is derived from an EMBL/GenBank/DDBJ whole genome shotgun (WGS) entry which is preliminary data.</text>
</comment>
<evidence type="ECO:0000313" key="1">
    <source>
        <dbReference type="EMBL" id="MCI85320.1"/>
    </source>
</evidence>
<reference evidence="1 2" key="1">
    <citation type="journal article" date="2018" name="Front. Plant Sci.">
        <title>Red Clover (Trifolium pratense) and Zigzag Clover (T. medium) - A Picture of Genomic Similarities and Differences.</title>
        <authorList>
            <person name="Dluhosova J."/>
            <person name="Istvanek J."/>
            <person name="Nedelnik J."/>
            <person name="Repkova J."/>
        </authorList>
    </citation>
    <scope>NUCLEOTIDE SEQUENCE [LARGE SCALE GENOMIC DNA]</scope>
    <source>
        <strain evidence="2">cv. 10/8</strain>
        <tissue evidence="1">Leaf</tissue>
    </source>
</reference>
<protein>
    <submittedName>
        <fullName evidence="1">Uncharacterized protein</fullName>
    </submittedName>
</protein>
<keyword evidence="2" id="KW-1185">Reference proteome</keyword>
<organism evidence="1 2">
    <name type="scientific">Trifolium medium</name>
    <dbReference type="NCBI Taxonomy" id="97028"/>
    <lineage>
        <taxon>Eukaryota</taxon>
        <taxon>Viridiplantae</taxon>
        <taxon>Streptophyta</taxon>
        <taxon>Embryophyta</taxon>
        <taxon>Tracheophyta</taxon>
        <taxon>Spermatophyta</taxon>
        <taxon>Magnoliopsida</taxon>
        <taxon>eudicotyledons</taxon>
        <taxon>Gunneridae</taxon>
        <taxon>Pentapetalae</taxon>
        <taxon>rosids</taxon>
        <taxon>fabids</taxon>
        <taxon>Fabales</taxon>
        <taxon>Fabaceae</taxon>
        <taxon>Papilionoideae</taxon>
        <taxon>50 kb inversion clade</taxon>
        <taxon>NPAAA clade</taxon>
        <taxon>Hologalegina</taxon>
        <taxon>IRL clade</taxon>
        <taxon>Trifolieae</taxon>
        <taxon>Trifolium</taxon>
    </lineage>
</organism>
<accession>A0A392VG04</accession>
<dbReference type="Proteomes" id="UP000265520">
    <property type="component" value="Unassembled WGS sequence"/>
</dbReference>
<proteinExistence type="predicted"/>
<sequence length="37" mass="4231">GGQCRSHRSTPELRCPPPCRFPEQRRGPPLVVVVDFR</sequence>
<dbReference type="EMBL" id="LXQA011112690">
    <property type="protein sequence ID" value="MCI85320.1"/>
    <property type="molecule type" value="Genomic_DNA"/>
</dbReference>
<feature type="non-terminal residue" evidence="1">
    <location>
        <position position="1"/>
    </location>
</feature>
<name>A0A392VG04_9FABA</name>